<comment type="caution">
    <text evidence="2">The sequence shown here is derived from an EMBL/GenBank/DDBJ whole genome shotgun (WGS) entry which is preliminary data.</text>
</comment>
<dbReference type="EMBL" id="LAZR01008573">
    <property type="protein sequence ID" value="KKM77910.1"/>
    <property type="molecule type" value="Genomic_DNA"/>
</dbReference>
<gene>
    <name evidence="2" type="ORF">LCGC14_1365300</name>
</gene>
<reference evidence="2" key="1">
    <citation type="journal article" date="2015" name="Nature">
        <title>Complex archaea that bridge the gap between prokaryotes and eukaryotes.</title>
        <authorList>
            <person name="Spang A."/>
            <person name="Saw J.H."/>
            <person name="Jorgensen S.L."/>
            <person name="Zaremba-Niedzwiedzka K."/>
            <person name="Martijn J."/>
            <person name="Lind A.E."/>
            <person name="van Eijk R."/>
            <person name="Schleper C."/>
            <person name="Guy L."/>
            <person name="Ettema T.J."/>
        </authorList>
    </citation>
    <scope>NUCLEOTIDE SEQUENCE</scope>
</reference>
<protein>
    <submittedName>
        <fullName evidence="2">Uncharacterized protein</fullName>
    </submittedName>
</protein>
<feature type="compositionally biased region" description="Polar residues" evidence="1">
    <location>
        <begin position="68"/>
        <end position="77"/>
    </location>
</feature>
<sequence>MPEQRIDIVGRRQRADRRDGLERRLAPRRISVIDVTNDLRHQLERRMEEQRTNMRRLFPDRRAMDSGSFGSSHFQPH</sequence>
<feature type="region of interest" description="Disordered" evidence="1">
    <location>
        <begin position="50"/>
        <end position="77"/>
    </location>
</feature>
<name>A0A0F9MM36_9ZZZZ</name>
<evidence type="ECO:0000256" key="1">
    <source>
        <dbReference type="SAM" id="MobiDB-lite"/>
    </source>
</evidence>
<accession>A0A0F9MM36</accession>
<feature type="compositionally biased region" description="Basic and acidic residues" evidence="1">
    <location>
        <begin position="50"/>
        <end position="64"/>
    </location>
</feature>
<evidence type="ECO:0000313" key="2">
    <source>
        <dbReference type="EMBL" id="KKM77910.1"/>
    </source>
</evidence>
<proteinExistence type="predicted"/>
<dbReference type="AlphaFoldDB" id="A0A0F9MM36"/>
<organism evidence="2">
    <name type="scientific">marine sediment metagenome</name>
    <dbReference type="NCBI Taxonomy" id="412755"/>
    <lineage>
        <taxon>unclassified sequences</taxon>
        <taxon>metagenomes</taxon>
        <taxon>ecological metagenomes</taxon>
    </lineage>
</organism>